<keyword evidence="5" id="KW-0539">Nucleus</keyword>
<name>A0A061AUU6_CYBFA</name>
<dbReference type="InterPro" id="IPR035979">
    <property type="entry name" value="RBD_domain_sf"/>
</dbReference>
<dbReference type="GO" id="GO:0005686">
    <property type="term" value="C:U2 snRNP"/>
    <property type="evidence" value="ECO:0007669"/>
    <property type="project" value="TreeGrafter"/>
</dbReference>
<dbReference type="Pfam" id="PF00076">
    <property type="entry name" value="RRM_1"/>
    <property type="match status" value="2"/>
</dbReference>
<evidence type="ECO:0000256" key="4">
    <source>
        <dbReference type="ARBA" id="ARBA00022884"/>
    </source>
</evidence>
<dbReference type="PhylomeDB" id="A0A061AUU6"/>
<dbReference type="GO" id="GO:0005730">
    <property type="term" value="C:nucleolus"/>
    <property type="evidence" value="ECO:0007669"/>
    <property type="project" value="TreeGrafter"/>
</dbReference>
<dbReference type="AlphaFoldDB" id="A0A061AUU6"/>
<evidence type="ECO:0000256" key="3">
    <source>
        <dbReference type="ARBA" id="ARBA00022737"/>
    </source>
</evidence>
<evidence type="ECO:0000256" key="6">
    <source>
        <dbReference type="PROSITE-ProRule" id="PRU00176"/>
    </source>
</evidence>
<gene>
    <name evidence="8" type="ORF">CYFA0S_07e01794g</name>
</gene>
<dbReference type="Gene3D" id="3.30.70.330">
    <property type="match status" value="2"/>
</dbReference>
<organism evidence="8">
    <name type="scientific">Cyberlindnera fabianii</name>
    <name type="common">Yeast</name>
    <name type="synonym">Hansenula fabianii</name>
    <dbReference type="NCBI Taxonomy" id="36022"/>
    <lineage>
        <taxon>Eukaryota</taxon>
        <taxon>Fungi</taxon>
        <taxon>Dikarya</taxon>
        <taxon>Ascomycota</taxon>
        <taxon>Saccharomycotina</taxon>
        <taxon>Saccharomycetes</taxon>
        <taxon>Phaffomycetales</taxon>
        <taxon>Phaffomycetaceae</taxon>
        <taxon>Cyberlindnera</taxon>
    </lineage>
</organism>
<dbReference type="SUPFAM" id="SSF54928">
    <property type="entry name" value="RNA-binding domain, RBD"/>
    <property type="match status" value="1"/>
</dbReference>
<feature type="domain" description="RRM" evidence="7">
    <location>
        <begin position="108"/>
        <end position="186"/>
    </location>
</feature>
<dbReference type="InterPro" id="IPR052084">
    <property type="entry name" value="SF3B4_spliceosome_assoc"/>
</dbReference>
<dbReference type="InterPro" id="IPR012677">
    <property type="entry name" value="Nucleotide-bd_a/b_plait_sf"/>
</dbReference>
<comment type="similarity">
    <text evidence="2">Belongs to the SF3B4 family.</text>
</comment>
<dbReference type="PANTHER" id="PTHR48030:SF3">
    <property type="entry name" value="SPLICING FACTOR 3B SUBUNIT 4"/>
    <property type="match status" value="1"/>
</dbReference>
<evidence type="ECO:0000256" key="2">
    <source>
        <dbReference type="ARBA" id="ARBA00008363"/>
    </source>
</evidence>
<dbReference type="FunFam" id="3.30.70.330:FF:000505">
    <property type="entry name" value="Splicing factor 3B subunit 4"/>
    <property type="match status" value="1"/>
</dbReference>
<feature type="domain" description="RRM" evidence="7">
    <location>
        <begin position="10"/>
        <end position="88"/>
    </location>
</feature>
<proteinExistence type="inferred from homology"/>
<sequence length="214" mass="24359">MSHSDRNQDCTLYVGNLDEQVTEALLYELFLQVSPVRSVHLPKDRVLRTHQGYGFVELRTPIDVEYAEKAMGGIKLFGRSLKVNKVKRERTTTQSSTNNTNGDTDTGATLFVKNLDEMVDENLLSDIFKQFGPLLRMPTVVRDDEGKSKGHGFVYYKSFKNSDEALTKMNGQFILNKQVSVDYAMKKHNGKLIKHGSKVERLLMEQAEMNNYSV</sequence>
<dbReference type="PANTHER" id="PTHR48030">
    <property type="entry name" value="SPLICING FACTOR 3B SUBUNIT 4"/>
    <property type="match status" value="1"/>
</dbReference>
<comment type="subcellular location">
    <subcellularLocation>
        <location evidence="1">Nucleus</location>
    </subcellularLocation>
</comment>
<evidence type="ECO:0000256" key="1">
    <source>
        <dbReference type="ARBA" id="ARBA00004123"/>
    </source>
</evidence>
<dbReference type="PROSITE" id="PS50102">
    <property type="entry name" value="RRM"/>
    <property type="match status" value="2"/>
</dbReference>
<dbReference type="GO" id="GO:0071011">
    <property type="term" value="C:precatalytic spliceosome"/>
    <property type="evidence" value="ECO:0007669"/>
    <property type="project" value="TreeGrafter"/>
</dbReference>
<dbReference type="GO" id="GO:0003723">
    <property type="term" value="F:RNA binding"/>
    <property type="evidence" value="ECO:0007669"/>
    <property type="project" value="UniProtKB-UniRule"/>
</dbReference>
<keyword evidence="3" id="KW-0677">Repeat</keyword>
<dbReference type="VEuPathDB" id="FungiDB:BON22_3672"/>
<accession>A0A061AUU6</accession>
<reference evidence="8" key="1">
    <citation type="journal article" date="2014" name="Genome Announc.">
        <title>Genome sequence of the yeast Cyberlindnera fabianii (Hansenula fabianii).</title>
        <authorList>
            <person name="Freel K.C."/>
            <person name="Sarilar V."/>
            <person name="Neuveglise C."/>
            <person name="Devillers H."/>
            <person name="Friedrich A."/>
            <person name="Schacherer J."/>
        </authorList>
    </citation>
    <scope>NUCLEOTIDE SEQUENCE</scope>
    <source>
        <strain evidence="8">YJS4271</strain>
    </source>
</reference>
<dbReference type="CDD" id="cd12334">
    <property type="entry name" value="RRM1_SF3B4"/>
    <property type="match status" value="1"/>
</dbReference>
<evidence type="ECO:0000256" key="5">
    <source>
        <dbReference type="ARBA" id="ARBA00023242"/>
    </source>
</evidence>
<dbReference type="OrthoDB" id="10259687at2759"/>
<evidence type="ECO:0000313" key="8">
    <source>
        <dbReference type="EMBL" id="CDR41413.1"/>
    </source>
</evidence>
<dbReference type="SMART" id="SM00360">
    <property type="entry name" value="RRM"/>
    <property type="match status" value="2"/>
</dbReference>
<evidence type="ECO:0000259" key="7">
    <source>
        <dbReference type="PROSITE" id="PS50102"/>
    </source>
</evidence>
<dbReference type="InterPro" id="IPR000504">
    <property type="entry name" value="RRM_dom"/>
</dbReference>
<dbReference type="InterPro" id="IPR034158">
    <property type="entry name" value="SF3B4_RRM1"/>
</dbReference>
<dbReference type="EMBL" id="LK052892">
    <property type="protein sequence ID" value="CDR41413.1"/>
    <property type="molecule type" value="Genomic_DNA"/>
</dbReference>
<protein>
    <submittedName>
        <fullName evidence="8">CYFA0S07e01794g1_1</fullName>
    </submittedName>
</protein>
<keyword evidence="4 6" id="KW-0694">RNA-binding</keyword>
<dbReference type="GO" id="GO:0048026">
    <property type="term" value="P:positive regulation of mRNA splicing, via spliceosome"/>
    <property type="evidence" value="ECO:0007669"/>
    <property type="project" value="TreeGrafter"/>
</dbReference>